<keyword evidence="3" id="KW-1185">Reference proteome</keyword>
<feature type="compositionally biased region" description="Polar residues" evidence="1">
    <location>
        <begin position="63"/>
        <end position="78"/>
    </location>
</feature>
<dbReference type="VEuPathDB" id="TriTrypDB:BSAL_01820c"/>
<evidence type="ECO:0000313" key="2">
    <source>
        <dbReference type="EMBL" id="CUI14977.1"/>
    </source>
</evidence>
<name>A0A0S4KKJ0_BODSA</name>
<sequence>MSSVVRAVPASAINFLVYEYLREVHPVVATMFMAKETCSSQRAQEIFGKTSLQELLLASAAKVSSDSDMAEPTTNPATVATKASKKPVAADSGSDDEPLEKPVAAATKASPAPSVNESDRRIDLLGRANAAYIQATQSDPAAFDRISAAASKWVDEMRLKNKDSPDPALRDAHMMADKRAEWLLKELGQW</sequence>
<evidence type="ECO:0000313" key="3">
    <source>
        <dbReference type="Proteomes" id="UP000051952"/>
    </source>
</evidence>
<dbReference type="EMBL" id="CYKH01001743">
    <property type="protein sequence ID" value="CUI14977.1"/>
    <property type="molecule type" value="Genomic_DNA"/>
</dbReference>
<reference evidence="3" key="1">
    <citation type="submission" date="2015-09" db="EMBL/GenBank/DDBJ databases">
        <authorList>
            <consortium name="Pathogen Informatics"/>
        </authorList>
    </citation>
    <scope>NUCLEOTIDE SEQUENCE [LARGE SCALE GENOMIC DNA]</scope>
    <source>
        <strain evidence="3">Lake Konstanz</strain>
    </source>
</reference>
<evidence type="ECO:0000256" key="1">
    <source>
        <dbReference type="SAM" id="MobiDB-lite"/>
    </source>
</evidence>
<organism evidence="2 3">
    <name type="scientific">Bodo saltans</name>
    <name type="common">Flagellated protozoan</name>
    <dbReference type="NCBI Taxonomy" id="75058"/>
    <lineage>
        <taxon>Eukaryota</taxon>
        <taxon>Discoba</taxon>
        <taxon>Euglenozoa</taxon>
        <taxon>Kinetoplastea</taxon>
        <taxon>Metakinetoplastina</taxon>
        <taxon>Eubodonida</taxon>
        <taxon>Bodonidae</taxon>
        <taxon>Bodo</taxon>
    </lineage>
</organism>
<dbReference type="Proteomes" id="UP000051952">
    <property type="component" value="Unassembled WGS sequence"/>
</dbReference>
<proteinExistence type="predicted"/>
<feature type="region of interest" description="Disordered" evidence="1">
    <location>
        <begin position="63"/>
        <end position="118"/>
    </location>
</feature>
<dbReference type="AlphaFoldDB" id="A0A0S4KKJ0"/>
<gene>
    <name evidence="2" type="ORF">BSAL_01820c</name>
</gene>
<protein>
    <recommendedName>
        <fullName evidence="4">LisH domain-containing protein</fullName>
    </recommendedName>
</protein>
<evidence type="ECO:0008006" key="4">
    <source>
        <dbReference type="Google" id="ProtNLM"/>
    </source>
</evidence>
<accession>A0A0S4KKJ0</accession>